<dbReference type="AlphaFoldDB" id="A0AA38VG70"/>
<evidence type="ECO:0000256" key="5">
    <source>
        <dbReference type="ARBA" id="ARBA00023136"/>
    </source>
</evidence>
<evidence type="ECO:0000256" key="7">
    <source>
        <dbReference type="SAM" id="Phobius"/>
    </source>
</evidence>
<evidence type="ECO:0000256" key="6">
    <source>
        <dbReference type="SAM" id="MobiDB-lite"/>
    </source>
</evidence>
<comment type="caution">
    <text evidence="8">The sequence shown here is derived from an EMBL/GenBank/DDBJ whole genome shotgun (WGS) entry which is preliminary data.</text>
</comment>
<keyword evidence="3 7" id="KW-0812">Transmembrane</keyword>
<evidence type="ECO:0000313" key="8">
    <source>
        <dbReference type="EMBL" id="KAJ9130895.1"/>
    </source>
</evidence>
<feature type="region of interest" description="Disordered" evidence="6">
    <location>
        <begin position="42"/>
        <end position="173"/>
    </location>
</feature>
<keyword evidence="9" id="KW-1185">Reference proteome</keyword>
<evidence type="ECO:0000256" key="4">
    <source>
        <dbReference type="ARBA" id="ARBA00022989"/>
    </source>
</evidence>
<feature type="transmembrane region" description="Helical" evidence="7">
    <location>
        <begin position="317"/>
        <end position="342"/>
    </location>
</feature>
<feature type="transmembrane region" description="Helical" evidence="7">
    <location>
        <begin position="284"/>
        <end position="305"/>
    </location>
</feature>
<feature type="compositionally biased region" description="Low complexity" evidence="6">
    <location>
        <begin position="1"/>
        <end position="19"/>
    </location>
</feature>
<evidence type="ECO:0000313" key="9">
    <source>
        <dbReference type="Proteomes" id="UP001174691"/>
    </source>
</evidence>
<keyword evidence="5 7" id="KW-0472">Membrane</keyword>
<protein>
    <submittedName>
        <fullName evidence="8">Uncharacterized protein</fullName>
    </submittedName>
</protein>
<dbReference type="Proteomes" id="UP001174691">
    <property type="component" value="Unassembled WGS sequence"/>
</dbReference>
<comment type="subcellular location">
    <subcellularLocation>
        <location evidence="1">Membrane</location>
    </subcellularLocation>
</comment>
<gene>
    <name evidence="8" type="ORF">NKR19_g9705</name>
</gene>
<dbReference type="GO" id="GO:0016020">
    <property type="term" value="C:membrane"/>
    <property type="evidence" value="ECO:0007669"/>
    <property type="project" value="UniProtKB-SubCell"/>
</dbReference>
<name>A0AA38VG70_9PEZI</name>
<dbReference type="EMBL" id="JANBVN010000251">
    <property type="protein sequence ID" value="KAJ9130895.1"/>
    <property type="molecule type" value="Genomic_DNA"/>
</dbReference>
<sequence>MSDSVKSTDSVDTMVFAPPTLSPPPTLLKTIRLNTHINPIDTSTTAICPSPARSRHSINNQSDGQDDPHSPTLSHSPENGSPSPGSQGHPPPVASSLPATPNPLHWSPTPTIPKLQRANSNPTAGTPILSPTPLRRRQSSASSSSSSSSPPSKLQTIPIEPLRRQGSGAADLSPIDECRVSECDGKRKKRLEKEARELAKLQAQVHFFSDGSDDDEVDKEEDGRARDDSVSHGQEEEVVGSADGTTPEDKEVKKKTGGAKNNKLHNCIKLAREKSYGRVFDDPFSAAAVLLVLPFCPPLSVYLTFRECGGLNRHRARGVGIAVLLTILGWVPGIVYALVVYFRHLPRPPDPQENQALHLSPRQKSGQCSDKLSQGTLSP</sequence>
<feature type="compositionally biased region" description="Basic and acidic residues" evidence="6">
    <location>
        <begin position="221"/>
        <end position="235"/>
    </location>
</feature>
<dbReference type="InterPro" id="IPR000612">
    <property type="entry name" value="PMP3"/>
</dbReference>
<feature type="compositionally biased region" description="Acidic residues" evidence="6">
    <location>
        <begin position="211"/>
        <end position="220"/>
    </location>
</feature>
<comment type="similarity">
    <text evidence="2">Belongs to the UPF0057 (PMP3) family.</text>
</comment>
<keyword evidence="4 7" id="KW-1133">Transmembrane helix</keyword>
<evidence type="ECO:0000256" key="3">
    <source>
        <dbReference type="ARBA" id="ARBA00022692"/>
    </source>
</evidence>
<evidence type="ECO:0000256" key="2">
    <source>
        <dbReference type="ARBA" id="ARBA00009530"/>
    </source>
</evidence>
<dbReference type="Pfam" id="PF01679">
    <property type="entry name" value="Pmp3"/>
    <property type="match status" value="1"/>
</dbReference>
<organism evidence="8 9">
    <name type="scientific">Coniochaeta hoffmannii</name>
    <dbReference type="NCBI Taxonomy" id="91930"/>
    <lineage>
        <taxon>Eukaryota</taxon>
        <taxon>Fungi</taxon>
        <taxon>Dikarya</taxon>
        <taxon>Ascomycota</taxon>
        <taxon>Pezizomycotina</taxon>
        <taxon>Sordariomycetes</taxon>
        <taxon>Sordariomycetidae</taxon>
        <taxon>Coniochaetales</taxon>
        <taxon>Coniochaetaceae</taxon>
        <taxon>Coniochaeta</taxon>
    </lineage>
</organism>
<feature type="region of interest" description="Disordered" evidence="6">
    <location>
        <begin position="1"/>
        <end position="26"/>
    </location>
</feature>
<accession>A0AA38VG70</accession>
<proteinExistence type="inferred from homology"/>
<feature type="region of interest" description="Disordered" evidence="6">
    <location>
        <begin position="206"/>
        <end position="258"/>
    </location>
</feature>
<evidence type="ECO:0000256" key="1">
    <source>
        <dbReference type="ARBA" id="ARBA00004370"/>
    </source>
</evidence>
<reference evidence="8" key="1">
    <citation type="submission" date="2022-07" db="EMBL/GenBank/DDBJ databases">
        <title>Fungi with potential for degradation of polypropylene.</title>
        <authorList>
            <person name="Gostincar C."/>
        </authorList>
    </citation>
    <scope>NUCLEOTIDE SEQUENCE</scope>
    <source>
        <strain evidence="8">EXF-13287</strain>
    </source>
</reference>
<feature type="region of interest" description="Disordered" evidence="6">
    <location>
        <begin position="352"/>
        <end position="379"/>
    </location>
</feature>
<feature type="compositionally biased region" description="Low complexity" evidence="6">
    <location>
        <begin position="139"/>
        <end position="152"/>
    </location>
</feature>